<dbReference type="AlphaFoldDB" id="A0AAW2Q205"/>
<feature type="region of interest" description="Disordered" evidence="1">
    <location>
        <begin position="90"/>
        <end position="115"/>
    </location>
</feature>
<dbReference type="EMBL" id="JACGWJ010000016">
    <property type="protein sequence ID" value="KAL0361729.1"/>
    <property type="molecule type" value="Genomic_DNA"/>
</dbReference>
<reference evidence="2" key="2">
    <citation type="journal article" date="2024" name="Plant">
        <title>Genomic evolution and insights into agronomic trait innovations of Sesamum species.</title>
        <authorList>
            <person name="Miao H."/>
            <person name="Wang L."/>
            <person name="Qu L."/>
            <person name="Liu H."/>
            <person name="Sun Y."/>
            <person name="Le M."/>
            <person name="Wang Q."/>
            <person name="Wei S."/>
            <person name="Zheng Y."/>
            <person name="Lin W."/>
            <person name="Duan Y."/>
            <person name="Cao H."/>
            <person name="Xiong S."/>
            <person name="Wang X."/>
            <person name="Wei L."/>
            <person name="Li C."/>
            <person name="Ma Q."/>
            <person name="Ju M."/>
            <person name="Zhao R."/>
            <person name="Li G."/>
            <person name="Mu C."/>
            <person name="Tian Q."/>
            <person name="Mei H."/>
            <person name="Zhang T."/>
            <person name="Gao T."/>
            <person name="Zhang H."/>
        </authorList>
    </citation>
    <scope>NUCLEOTIDE SEQUENCE</scope>
    <source>
        <strain evidence="2">G02</strain>
    </source>
</reference>
<sequence length="154" mass="17469">MTEGEYGVDPPDRSHNPGTYCLEGKRLLSRPRSYKDGPRQPKSEKFCRFHNDYGHTTEECRHLKSEIERLIQNGYLQEYVCLEKTKGTGPYQKYETDKSKEVKNPSPGSPVKNIPRYSMMGKAEVNDLSGKGVIRMISSGPARGDSQMARKPQV</sequence>
<feature type="region of interest" description="Disordered" evidence="1">
    <location>
        <begin position="1"/>
        <end position="45"/>
    </location>
</feature>
<gene>
    <name evidence="2" type="ORF">Sradi_3857400</name>
</gene>
<feature type="compositionally biased region" description="Basic and acidic residues" evidence="1">
    <location>
        <begin position="94"/>
        <end position="103"/>
    </location>
</feature>
<feature type="compositionally biased region" description="Basic and acidic residues" evidence="1">
    <location>
        <begin position="33"/>
        <end position="45"/>
    </location>
</feature>
<reference evidence="2" key="1">
    <citation type="submission" date="2020-06" db="EMBL/GenBank/DDBJ databases">
        <authorList>
            <person name="Li T."/>
            <person name="Hu X."/>
            <person name="Zhang T."/>
            <person name="Song X."/>
            <person name="Zhang H."/>
            <person name="Dai N."/>
            <person name="Sheng W."/>
            <person name="Hou X."/>
            <person name="Wei L."/>
        </authorList>
    </citation>
    <scope>NUCLEOTIDE SEQUENCE</scope>
    <source>
        <strain evidence="2">G02</strain>
        <tissue evidence="2">Leaf</tissue>
    </source>
</reference>
<protein>
    <submittedName>
        <fullName evidence="2">Uncharacterized protein</fullName>
    </submittedName>
</protein>
<name>A0AAW2Q205_SESRA</name>
<comment type="caution">
    <text evidence="2">The sequence shown here is derived from an EMBL/GenBank/DDBJ whole genome shotgun (WGS) entry which is preliminary data.</text>
</comment>
<accession>A0AAW2Q205</accession>
<proteinExistence type="predicted"/>
<evidence type="ECO:0000313" key="2">
    <source>
        <dbReference type="EMBL" id="KAL0361729.1"/>
    </source>
</evidence>
<organism evidence="2">
    <name type="scientific">Sesamum radiatum</name>
    <name type="common">Black benniseed</name>
    <dbReference type="NCBI Taxonomy" id="300843"/>
    <lineage>
        <taxon>Eukaryota</taxon>
        <taxon>Viridiplantae</taxon>
        <taxon>Streptophyta</taxon>
        <taxon>Embryophyta</taxon>
        <taxon>Tracheophyta</taxon>
        <taxon>Spermatophyta</taxon>
        <taxon>Magnoliopsida</taxon>
        <taxon>eudicotyledons</taxon>
        <taxon>Gunneridae</taxon>
        <taxon>Pentapetalae</taxon>
        <taxon>asterids</taxon>
        <taxon>lamiids</taxon>
        <taxon>Lamiales</taxon>
        <taxon>Pedaliaceae</taxon>
        <taxon>Sesamum</taxon>
    </lineage>
</organism>
<evidence type="ECO:0000256" key="1">
    <source>
        <dbReference type="SAM" id="MobiDB-lite"/>
    </source>
</evidence>